<dbReference type="AlphaFoldDB" id="A0A2X0PN91"/>
<sequence length="408" mass="44197">MSRRRSSMCRLGNKSHQQRPQSQETSSTRGPRIRAASPDEDGKDSEGYSSPPPAMPTTTRTTLTISARPQRQVAMPTDAGFGDFGHFGDTHEGDVHASKALTSSHRRPSSLPRPEVTPIASSSFAAFQSTGHPPLLLELTNPSKAAIEEQLHDFFEGVYPGARGMVSDEPERQVEGVGQVLASESDVSRRTLLAGLSSLPALKPLDWRRSRIRREHLITLGVPINLDDVRWARHPPFHVVQTNTSLLLQTAPVKQLASLTLPPQRSHSPHTTRSPTSAFAAGGSISRSTTHFADRERARALHQVPILDRKLADSLLALREHDLVGLSLADLQRKVAEMDRVTEEASAALTHALVTRDKESGDAETYNGMIQDLVAAAAKTKTTSAAGGRSSPALRTASGGRWGRSVVK</sequence>
<dbReference type="Proteomes" id="UP000249464">
    <property type="component" value="Unassembled WGS sequence"/>
</dbReference>
<feature type="compositionally biased region" description="Polar residues" evidence="1">
    <location>
        <begin position="14"/>
        <end position="29"/>
    </location>
</feature>
<feature type="region of interest" description="Disordered" evidence="1">
    <location>
        <begin position="261"/>
        <end position="285"/>
    </location>
</feature>
<dbReference type="Pfam" id="PF17104">
    <property type="entry name" value="YBL010C_LAA2"/>
    <property type="match status" value="1"/>
</dbReference>
<name>A0A2X0PN91_9BASI</name>
<gene>
    <name evidence="2" type="primary">BQ5605_C113g13234</name>
    <name evidence="2" type="ORF">BQ5605_C113G13234</name>
</gene>
<dbReference type="PANTHER" id="PTHR38698">
    <property type="entry name" value="EXPRESSED PROTEIN"/>
    <property type="match status" value="1"/>
</dbReference>
<organism evidence="2 3">
    <name type="scientific">Microbotryum silenes-dioicae</name>
    <dbReference type="NCBI Taxonomy" id="796604"/>
    <lineage>
        <taxon>Eukaryota</taxon>
        <taxon>Fungi</taxon>
        <taxon>Dikarya</taxon>
        <taxon>Basidiomycota</taxon>
        <taxon>Pucciniomycotina</taxon>
        <taxon>Microbotryomycetes</taxon>
        <taxon>Microbotryales</taxon>
        <taxon>Microbotryaceae</taxon>
        <taxon>Microbotryum</taxon>
    </lineage>
</organism>
<evidence type="ECO:0000256" key="1">
    <source>
        <dbReference type="SAM" id="MobiDB-lite"/>
    </source>
</evidence>
<keyword evidence="3" id="KW-1185">Reference proteome</keyword>
<accession>A0A2X0PN91</accession>
<evidence type="ECO:0000313" key="3">
    <source>
        <dbReference type="Proteomes" id="UP000249464"/>
    </source>
</evidence>
<feature type="region of interest" description="Disordered" evidence="1">
    <location>
        <begin position="383"/>
        <end position="408"/>
    </location>
</feature>
<reference evidence="2 3" key="1">
    <citation type="submission" date="2016-11" db="EMBL/GenBank/DDBJ databases">
        <authorList>
            <person name="Jaros S."/>
            <person name="Januszkiewicz K."/>
            <person name="Wedrychowicz H."/>
        </authorList>
    </citation>
    <scope>NUCLEOTIDE SEQUENCE [LARGE SCALE GENOMIC DNA]</scope>
</reference>
<feature type="compositionally biased region" description="Low complexity" evidence="1">
    <location>
        <begin position="265"/>
        <end position="277"/>
    </location>
</feature>
<dbReference type="InterPro" id="IPR031355">
    <property type="entry name" value="YBL010C/LAA2-like"/>
</dbReference>
<dbReference type="STRING" id="796604.A0A2X0PN91"/>
<feature type="region of interest" description="Disordered" evidence="1">
    <location>
        <begin position="1"/>
        <end position="70"/>
    </location>
</feature>
<evidence type="ECO:0000313" key="2">
    <source>
        <dbReference type="EMBL" id="SGZ30306.1"/>
    </source>
</evidence>
<dbReference type="PANTHER" id="PTHR38698:SF1">
    <property type="entry name" value="FUNGAL PROTEIN"/>
    <property type="match status" value="1"/>
</dbReference>
<dbReference type="EMBL" id="FQNC01000107">
    <property type="protein sequence ID" value="SGZ30306.1"/>
    <property type="molecule type" value="Genomic_DNA"/>
</dbReference>
<protein>
    <submittedName>
        <fullName evidence="2">BQ5605_C113g13234 protein</fullName>
    </submittedName>
</protein>
<proteinExistence type="predicted"/>